<feature type="transmembrane region" description="Helical" evidence="6">
    <location>
        <begin position="184"/>
        <end position="201"/>
    </location>
</feature>
<proteinExistence type="predicted"/>
<dbReference type="RefSeq" id="WP_376846212.1">
    <property type="nucleotide sequence ID" value="NZ_JBHSFW010000005.1"/>
</dbReference>
<evidence type="ECO:0000256" key="3">
    <source>
        <dbReference type="ARBA" id="ARBA00022692"/>
    </source>
</evidence>
<evidence type="ECO:0000313" key="7">
    <source>
        <dbReference type="EMBL" id="MFC4619113.1"/>
    </source>
</evidence>
<evidence type="ECO:0000256" key="1">
    <source>
        <dbReference type="ARBA" id="ARBA00004651"/>
    </source>
</evidence>
<keyword evidence="5 6" id="KW-0472">Membrane</keyword>
<dbReference type="InterPro" id="IPR001123">
    <property type="entry name" value="LeuE-type"/>
</dbReference>
<sequence>MLEAFIHGAVLAFGLILPLGPQNVFVFNQGALQSRLFKALPAVVTASLCDTLLILLAVLGVSVIVLTLSWLKIIIFVIGFFFLIYIGWMIWNSKGGIPRDGHKQSTLKQITFAISVSLLNPHAILDTIGVIGTGSLAYTDMEKLAFTIACVAVSWLWFIGLAVSGGLIGRVDGDGRWIRRMNKLSALIIWGVAVYFGWQIIQLLG</sequence>
<reference evidence="8" key="1">
    <citation type="journal article" date="2019" name="Int. J. Syst. Evol. Microbiol.">
        <title>The Global Catalogue of Microorganisms (GCM) 10K type strain sequencing project: providing services to taxonomists for standard genome sequencing and annotation.</title>
        <authorList>
            <consortium name="The Broad Institute Genomics Platform"/>
            <consortium name="The Broad Institute Genome Sequencing Center for Infectious Disease"/>
            <person name="Wu L."/>
            <person name="Ma J."/>
        </authorList>
    </citation>
    <scope>NUCLEOTIDE SEQUENCE [LARGE SCALE GENOMIC DNA]</scope>
    <source>
        <strain evidence="8">CGMCC 1.16306</strain>
    </source>
</reference>
<comment type="subcellular location">
    <subcellularLocation>
        <location evidence="1">Cell membrane</location>
        <topology evidence="1">Multi-pass membrane protein</topology>
    </subcellularLocation>
</comment>
<keyword evidence="3 6" id="KW-0812">Transmembrane</keyword>
<evidence type="ECO:0000256" key="4">
    <source>
        <dbReference type="ARBA" id="ARBA00022989"/>
    </source>
</evidence>
<feature type="transmembrane region" description="Helical" evidence="6">
    <location>
        <begin position="39"/>
        <end position="64"/>
    </location>
</feature>
<comment type="caution">
    <text evidence="7">The sequence shown here is derived from an EMBL/GenBank/DDBJ whole genome shotgun (WGS) entry which is preliminary data.</text>
</comment>
<keyword evidence="4 6" id="KW-1133">Transmembrane helix</keyword>
<evidence type="ECO:0000313" key="8">
    <source>
        <dbReference type="Proteomes" id="UP001596022"/>
    </source>
</evidence>
<dbReference type="EMBL" id="JBHSFW010000005">
    <property type="protein sequence ID" value="MFC4619113.1"/>
    <property type="molecule type" value="Genomic_DNA"/>
</dbReference>
<dbReference type="Pfam" id="PF01810">
    <property type="entry name" value="LysE"/>
    <property type="match status" value="1"/>
</dbReference>
<keyword evidence="2" id="KW-1003">Cell membrane</keyword>
<feature type="transmembrane region" description="Helical" evidence="6">
    <location>
        <begin position="70"/>
        <end position="91"/>
    </location>
</feature>
<name>A0ABV9GQB0_9BACL</name>
<protein>
    <submittedName>
        <fullName evidence="7">LysE/ArgO family amino acid transporter</fullName>
    </submittedName>
</protein>
<dbReference type="PANTHER" id="PTHR30086">
    <property type="entry name" value="ARGININE EXPORTER PROTEIN ARGO"/>
    <property type="match status" value="1"/>
</dbReference>
<evidence type="ECO:0000256" key="5">
    <source>
        <dbReference type="ARBA" id="ARBA00023136"/>
    </source>
</evidence>
<dbReference type="PANTHER" id="PTHR30086:SF20">
    <property type="entry name" value="ARGININE EXPORTER PROTEIN ARGO-RELATED"/>
    <property type="match status" value="1"/>
</dbReference>
<dbReference type="Proteomes" id="UP001596022">
    <property type="component" value="Unassembled WGS sequence"/>
</dbReference>
<feature type="transmembrane region" description="Helical" evidence="6">
    <location>
        <begin position="144"/>
        <end position="163"/>
    </location>
</feature>
<accession>A0ABV9GQB0</accession>
<gene>
    <name evidence="7" type="ORF">ACFO4N_10345</name>
</gene>
<evidence type="ECO:0000256" key="2">
    <source>
        <dbReference type="ARBA" id="ARBA00022475"/>
    </source>
</evidence>
<keyword evidence="8" id="KW-1185">Reference proteome</keyword>
<evidence type="ECO:0000256" key="6">
    <source>
        <dbReference type="SAM" id="Phobius"/>
    </source>
</evidence>
<organism evidence="7 8">
    <name type="scientific">Camelliibacillus cellulosilyticus</name>
    <dbReference type="NCBI Taxonomy" id="2174486"/>
    <lineage>
        <taxon>Bacteria</taxon>
        <taxon>Bacillati</taxon>
        <taxon>Bacillota</taxon>
        <taxon>Bacilli</taxon>
        <taxon>Bacillales</taxon>
        <taxon>Sporolactobacillaceae</taxon>
        <taxon>Camelliibacillus</taxon>
    </lineage>
</organism>
<feature type="transmembrane region" description="Helical" evidence="6">
    <location>
        <begin position="6"/>
        <end position="27"/>
    </location>
</feature>